<proteinExistence type="predicted"/>
<dbReference type="PANTHER" id="PTHR24028:SF146">
    <property type="entry name" value="CADHERIN 96CB, ISOFORM D-RELATED"/>
    <property type="match status" value="1"/>
</dbReference>
<name>A0A1I7ZG91_9BILA</name>
<sequence>MQQIIANTKHNPTTNAERDCCKTHLAAEQNPYFDNFALFSLFINDKKPMTWVMVEVLANDSNCGVGATSRVRYSLQQTSKGAKTFRVDEKLGTLCLTAKLDYETTTRYQLTVEANDPSKF</sequence>
<keyword evidence="3" id="KW-0472">Membrane</keyword>
<dbReference type="WBParaSite" id="L893_g26130.t1">
    <property type="protein sequence ID" value="L893_g26130.t1"/>
    <property type="gene ID" value="L893_g26130"/>
</dbReference>
<evidence type="ECO:0000256" key="1">
    <source>
        <dbReference type="ARBA" id="ARBA00004167"/>
    </source>
</evidence>
<dbReference type="InterPro" id="IPR002126">
    <property type="entry name" value="Cadherin-like_dom"/>
</dbReference>
<keyword evidence="2" id="KW-0812">Transmembrane</keyword>
<dbReference type="CDD" id="cd11304">
    <property type="entry name" value="Cadherin_repeat"/>
    <property type="match status" value="1"/>
</dbReference>
<protein>
    <submittedName>
        <fullName evidence="8">CA domain-containing protein</fullName>
    </submittedName>
</protein>
<evidence type="ECO:0000256" key="2">
    <source>
        <dbReference type="ARBA" id="ARBA00022692"/>
    </source>
</evidence>
<dbReference type="GO" id="GO:0007156">
    <property type="term" value="P:homophilic cell adhesion via plasma membrane adhesion molecules"/>
    <property type="evidence" value="ECO:0007669"/>
    <property type="project" value="InterPro"/>
</dbReference>
<dbReference type="Proteomes" id="UP000095287">
    <property type="component" value="Unplaced"/>
</dbReference>
<evidence type="ECO:0000256" key="4">
    <source>
        <dbReference type="ARBA" id="ARBA00023180"/>
    </source>
</evidence>
<accession>A0A1I7ZG91</accession>
<feature type="domain" description="Cadherin" evidence="6">
    <location>
        <begin position="52"/>
        <end position="116"/>
    </location>
</feature>
<dbReference type="PROSITE" id="PS50268">
    <property type="entry name" value="CADHERIN_2"/>
    <property type="match status" value="1"/>
</dbReference>
<evidence type="ECO:0000313" key="8">
    <source>
        <dbReference type="WBParaSite" id="L893_g26130.t1"/>
    </source>
</evidence>
<dbReference type="GO" id="GO:0005509">
    <property type="term" value="F:calcium ion binding"/>
    <property type="evidence" value="ECO:0007669"/>
    <property type="project" value="UniProtKB-UniRule"/>
</dbReference>
<evidence type="ECO:0000256" key="3">
    <source>
        <dbReference type="ARBA" id="ARBA00022989"/>
    </source>
</evidence>
<reference evidence="8" key="1">
    <citation type="submission" date="2016-11" db="UniProtKB">
        <authorList>
            <consortium name="WormBaseParasite"/>
        </authorList>
    </citation>
    <scope>IDENTIFICATION</scope>
</reference>
<evidence type="ECO:0000256" key="5">
    <source>
        <dbReference type="PROSITE-ProRule" id="PRU00043"/>
    </source>
</evidence>
<dbReference type="Pfam" id="PF00028">
    <property type="entry name" value="Cadherin"/>
    <property type="match status" value="1"/>
</dbReference>
<dbReference type="PANTHER" id="PTHR24028">
    <property type="entry name" value="CADHERIN-87A"/>
    <property type="match status" value="1"/>
</dbReference>
<dbReference type="InterPro" id="IPR015919">
    <property type="entry name" value="Cadherin-like_sf"/>
</dbReference>
<keyword evidence="5" id="KW-0106">Calcium</keyword>
<evidence type="ECO:0000259" key="6">
    <source>
        <dbReference type="PROSITE" id="PS50268"/>
    </source>
</evidence>
<dbReference type="SUPFAM" id="SSF49313">
    <property type="entry name" value="Cadherin-like"/>
    <property type="match status" value="1"/>
</dbReference>
<comment type="subcellular location">
    <subcellularLocation>
        <location evidence="1">Membrane</location>
        <topology evidence="1">Single-pass membrane protein</topology>
    </subcellularLocation>
</comment>
<dbReference type="AlphaFoldDB" id="A0A1I7ZG91"/>
<keyword evidence="7" id="KW-1185">Reference proteome</keyword>
<dbReference type="Gene3D" id="2.60.40.60">
    <property type="entry name" value="Cadherins"/>
    <property type="match status" value="1"/>
</dbReference>
<organism evidence="7 8">
    <name type="scientific">Steinernema glaseri</name>
    <dbReference type="NCBI Taxonomy" id="37863"/>
    <lineage>
        <taxon>Eukaryota</taxon>
        <taxon>Metazoa</taxon>
        <taxon>Ecdysozoa</taxon>
        <taxon>Nematoda</taxon>
        <taxon>Chromadorea</taxon>
        <taxon>Rhabditida</taxon>
        <taxon>Tylenchina</taxon>
        <taxon>Panagrolaimomorpha</taxon>
        <taxon>Strongyloidoidea</taxon>
        <taxon>Steinernematidae</taxon>
        <taxon>Steinernema</taxon>
    </lineage>
</organism>
<dbReference type="InterPro" id="IPR050174">
    <property type="entry name" value="Protocadherin/Cadherin-CA"/>
</dbReference>
<keyword evidence="4" id="KW-0325">Glycoprotein</keyword>
<keyword evidence="3" id="KW-1133">Transmembrane helix</keyword>
<evidence type="ECO:0000313" key="7">
    <source>
        <dbReference type="Proteomes" id="UP000095287"/>
    </source>
</evidence>
<dbReference type="GO" id="GO:0005886">
    <property type="term" value="C:plasma membrane"/>
    <property type="evidence" value="ECO:0007669"/>
    <property type="project" value="TreeGrafter"/>
</dbReference>